<keyword evidence="8" id="KW-0408">Iron</keyword>
<dbReference type="InterPro" id="IPR036866">
    <property type="entry name" value="RibonucZ/Hydroxyglut_hydro"/>
</dbReference>
<comment type="cofactor">
    <cofactor evidence="1">
        <name>Fe(2+)</name>
        <dbReference type="ChEBI" id="CHEBI:29033"/>
    </cofactor>
</comment>
<dbReference type="GO" id="GO:0050313">
    <property type="term" value="F:sulfur dioxygenase activity"/>
    <property type="evidence" value="ECO:0007669"/>
    <property type="project" value="InterPro"/>
</dbReference>
<evidence type="ECO:0000259" key="9">
    <source>
        <dbReference type="SMART" id="SM00849"/>
    </source>
</evidence>
<keyword evidence="7" id="KW-0560">Oxidoreductase</keyword>
<organism evidence="10 11">
    <name type="scientific">Thioflexithrix psekupsensis</name>
    <dbReference type="NCBI Taxonomy" id="1570016"/>
    <lineage>
        <taxon>Bacteria</taxon>
        <taxon>Pseudomonadati</taxon>
        <taxon>Pseudomonadota</taxon>
        <taxon>Gammaproteobacteria</taxon>
        <taxon>Thiotrichales</taxon>
        <taxon>Thioflexithrix</taxon>
    </lineage>
</organism>
<sequence>MIFKQLFEPESCTYTYLIGCEETGECALIDPVLETAERDLTLIQQLGLKLHYTIETHIHADHLTGARKLRQLAGSQIAVAAMDNLPCADIGIEDGKVIHVGHLSLLPLYTPGHTDTHHAYLFTSNAHQLLFTGDALLIEACGRTDFQSGDASQLYQSIHNRFFSLPDETLVYPGHDYEGRCVSTILQEKQRNPRLGNNKSLAEFVAIMNGLKLSYPRKIDFAVPGNRLCGECPPNVPEELRTRCDVQDHQQG</sequence>
<dbReference type="OrthoDB" id="9784009at2"/>
<protein>
    <submittedName>
        <fullName evidence="10">Zn-dependent hydrolase</fullName>
    </submittedName>
</protein>
<dbReference type="GO" id="GO:0006749">
    <property type="term" value="P:glutathione metabolic process"/>
    <property type="evidence" value="ECO:0007669"/>
    <property type="project" value="InterPro"/>
</dbReference>
<dbReference type="Gene3D" id="3.60.15.10">
    <property type="entry name" value="Ribonuclease Z/Hydroxyacylglutathione hydrolase-like"/>
    <property type="match status" value="1"/>
</dbReference>
<evidence type="ECO:0000256" key="4">
    <source>
        <dbReference type="ARBA" id="ARBA00022946"/>
    </source>
</evidence>
<proteinExistence type="inferred from homology"/>
<dbReference type="AlphaFoldDB" id="A0A251XAI0"/>
<evidence type="ECO:0000256" key="5">
    <source>
        <dbReference type="ARBA" id="ARBA00022964"/>
    </source>
</evidence>
<evidence type="ECO:0000256" key="2">
    <source>
        <dbReference type="ARBA" id="ARBA00006759"/>
    </source>
</evidence>
<gene>
    <name evidence="10" type="ORF">TPSD3_04565</name>
</gene>
<dbReference type="RefSeq" id="WP_086487414.1">
    <property type="nucleotide sequence ID" value="NZ_MSLT01000007.1"/>
</dbReference>
<keyword evidence="6" id="KW-0007">Acetylation</keyword>
<keyword evidence="5" id="KW-0223">Dioxygenase</keyword>
<dbReference type="InterPro" id="IPR051682">
    <property type="entry name" value="Mito_Persulfide_Diox"/>
</dbReference>
<dbReference type="PANTHER" id="PTHR43084:SF1">
    <property type="entry name" value="PERSULFIDE DIOXYGENASE ETHE1, MITOCHONDRIAL"/>
    <property type="match status" value="1"/>
</dbReference>
<dbReference type="SMART" id="SM00849">
    <property type="entry name" value="Lactamase_B"/>
    <property type="match status" value="1"/>
</dbReference>
<dbReference type="CDD" id="cd07724">
    <property type="entry name" value="POD-like_MBL-fold"/>
    <property type="match status" value="1"/>
</dbReference>
<accession>A0A251XAI0</accession>
<evidence type="ECO:0000256" key="1">
    <source>
        <dbReference type="ARBA" id="ARBA00001954"/>
    </source>
</evidence>
<reference evidence="10 11" key="1">
    <citation type="submission" date="2016-12" db="EMBL/GenBank/DDBJ databases">
        <title>Thioflexothrix psekupsii D3 genome sequencing and assembly.</title>
        <authorList>
            <person name="Fomenkov A."/>
            <person name="Vincze T."/>
            <person name="Grabovich M."/>
            <person name="Anton B.P."/>
            <person name="Dubinina G."/>
            <person name="Orlova M."/>
            <person name="Belousova E."/>
            <person name="Roberts R.J."/>
        </authorList>
    </citation>
    <scope>NUCLEOTIDE SEQUENCE [LARGE SCALE GENOMIC DNA]</scope>
    <source>
        <strain evidence="10">D3</strain>
    </source>
</reference>
<keyword evidence="11" id="KW-1185">Reference proteome</keyword>
<evidence type="ECO:0000256" key="3">
    <source>
        <dbReference type="ARBA" id="ARBA00022723"/>
    </source>
</evidence>
<keyword evidence="3" id="KW-0479">Metal-binding</keyword>
<keyword evidence="4" id="KW-0809">Transit peptide</keyword>
<keyword evidence="10" id="KW-0378">Hydrolase</keyword>
<dbReference type="Pfam" id="PF00753">
    <property type="entry name" value="Lactamase_B"/>
    <property type="match status" value="1"/>
</dbReference>
<evidence type="ECO:0000256" key="8">
    <source>
        <dbReference type="ARBA" id="ARBA00023004"/>
    </source>
</evidence>
<dbReference type="SUPFAM" id="SSF56281">
    <property type="entry name" value="Metallo-hydrolase/oxidoreductase"/>
    <property type="match status" value="1"/>
</dbReference>
<comment type="similarity">
    <text evidence="2">Belongs to the metallo-beta-lactamase superfamily. Glyoxalase II family.</text>
</comment>
<dbReference type="EMBL" id="MSLT01000007">
    <property type="protein sequence ID" value="OUD14981.1"/>
    <property type="molecule type" value="Genomic_DNA"/>
</dbReference>
<evidence type="ECO:0000256" key="6">
    <source>
        <dbReference type="ARBA" id="ARBA00022990"/>
    </source>
</evidence>
<evidence type="ECO:0000256" key="7">
    <source>
        <dbReference type="ARBA" id="ARBA00023002"/>
    </source>
</evidence>
<evidence type="ECO:0000313" key="11">
    <source>
        <dbReference type="Proteomes" id="UP000194798"/>
    </source>
</evidence>
<dbReference type="InterPro" id="IPR001279">
    <property type="entry name" value="Metallo-B-lactamas"/>
</dbReference>
<evidence type="ECO:0000313" key="10">
    <source>
        <dbReference type="EMBL" id="OUD14981.1"/>
    </source>
</evidence>
<comment type="caution">
    <text evidence="10">The sequence shown here is derived from an EMBL/GenBank/DDBJ whole genome shotgun (WGS) entry which is preliminary data.</text>
</comment>
<dbReference type="GO" id="GO:0046872">
    <property type="term" value="F:metal ion binding"/>
    <property type="evidence" value="ECO:0007669"/>
    <property type="project" value="UniProtKB-KW"/>
</dbReference>
<feature type="domain" description="Metallo-beta-lactamase" evidence="9">
    <location>
        <begin position="12"/>
        <end position="175"/>
    </location>
</feature>
<dbReference type="GO" id="GO:0070813">
    <property type="term" value="P:hydrogen sulfide metabolic process"/>
    <property type="evidence" value="ECO:0007669"/>
    <property type="project" value="TreeGrafter"/>
</dbReference>
<dbReference type="InterPro" id="IPR044528">
    <property type="entry name" value="POD-like_MBL-fold"/>
</dbReference>
<dbReference type="Proteomes" id="UP000194798">
    <property type="component" value="Unassembled WGS sequence"/>
</dbReference>
<dbReference type="GO" id="GO:0016787">
    <property type="term" value="F:hydrolase activity"/>
    <property type="evidence" value="ECO:0007669"/>
    <property type="project" value="UniProtKB-KW"/>
</dbReference>
<dbReference type="FunFam" id="3.60.15.10:FF:000013">
    <property type="entry name" value="Persulfide dioxygenase ETHE1, mitochondrial"/>
    <property type="match status" value="1"/>
</dbReference>
<dbReference type="PANTHER" id="PTHR43084">
    <property type="entry name" value="PERSULFIDE DIOXYGENASE ETHE1"/>
    <property type="match status" value="1"/>
</dbReference>
<name>A0A251XAI0_9GAMM</name>